<evidence type="ECO:0000256" key="3">
    <source>
        <dbReference type="ARBA" id="ARBA00023295"/>
    </source>
</evidence>
<dbReference type="Proteomes" id="UP000887540">
    <property type="component" value="Unplaced"/>
</dbReference>
<evidence type="ECO:0000313" key="7">
    <source>
        <dbReference type="Proteomes" id="UP000887540"/>
    </source>
</evidence>
<evidence type="ECO:0000256" key="1">
    <source>
        <dbReference type="ARBA" id="ARBA00005641"/>
    </source>
</evidence>
<sequence length="333" mass="37104">MIFILPLIFTFIATISAKGSYPPYGQLQVVGPHITDLNGNVVQLRGMSLYYSQWKAKFYNLQTVQALRSAWNANVVRIAMGTDRGGYLTNPEKEWTNVKNVIEASIETGIYVIVDWHIIGANPNKDKALAFFSNISQTYGCYPHIIYEIWNEPANTTWDVVKAYANELIPAIRRYDPNNIIVVGTTTWSQDNDIAANDPITGYSNIAYTLHYYAGTHKQSLRDKTIAAINKGLPIFVTEYGTAKVGGGVNGTVYPNESNTWWAFDDKYQLSYVNWHLSDVDEPAAALLPNTAASQVGDPAYWRSSGILVNQKYQKTDQGLGKPLVPFPLSTCV</sequence>
<accession>A0A914DZR7</accession>
<feature type="domain" description="Glycoside hydrolase family 5" evidence="6">
    <location>
        <begin position="36"/>
        <end position="279"/>
    </location>
</feature>
<proteinExistence type="inferred from homology"/>
<keyword evidence="3 4" id="KW-0326">Glycosidase</keyword>
<evidence type="ECO:0000313" key="8">
    <source>
        <dbReference type="WBParaSite" id="ACRNAN_scaffold4819.g28286.t1"/>
    </source>
</evidence>
<evidence type="ECO:0000256" key="4">
    <source>
        <dbReference type="RuleBase" id="RU361153"/>
    </source>
</evidence>
<dbReference type="AlphaFoldDB" id="A0A914DZR7"/>
<dbReference type="GO" id="GO:0000272">
    <property type="term" value="P:polysaccharide catabolic process"/>
    <property type="evidence" value="ECO:0007669"/>
    <property type="project" value="InterPro"/>
</dbReference>
<organism evidence="7 8">
    <name type="scientific">Acrobeloides nanus</name>
    <dbReference type="NCBI Taxonomy" id="290746"/>
    <lineage>
        <taxon>Eukaryota</taxon>
        <taxon>Metazoa</taxon>
        <taxon>Ecdysozoa</taxon>
        <taxon>Nematoda</taxon>
        <taxon>Chromadorea</taxon>
        <taxon>Rhabditida</taxon>
        <taxon>Tylenchina</taxon>
        <taxon>Cephalobomorpha</taxon>
        <taxon>Cephaloboidea</taxon>
        <taxon>Cephalobidae</taxon>
        <taxon>Acrobeloides</taxon>
    </lineage>
</organism>
<evidence type="ECO:0000256" key="2">
    <source>
        <dbReference type="ARBA" id="ARBA00022801"/>
    </source>
</evidence>
<dbReference type="InterPro" id="IPR001547">
    <property type="entry name" value="Glyco_hydro_5"/>
</dbReference>
<protein>
    <submittedName>
        <fullName evidence="8">Glycoside hydrolase family 5 domain-containing protein</fullName>
    </submittedName>
</protein>
<dbReference type="InterPro" id="IPR017853">
    <property type="entry name" value="GH"/>
</dbReference>
<comment type="similarity">
    <text evidence="1 4">Belongs to the glycosyl hydrolase 5 (cellulase A) family.</text>
</comment>
<evidence type="ECO:0000259" key="6">
    <source>
        <dbReference type="Pfam" id="PF00150"/>
    </source>
</evidence>
<dbReference type="PANTHER" id="PTHR34142">
    <property type="entry name" value="ENDO-BETA-1,4-GLUCANASE A"/>
    <property type="match status" value="1"/>
</dbReference>
<keyword evidence="5" id="KW-0732">Signal</keyword>
<dbReference type="SUPFAM" id="SSF51445">
    <property type="entry name" value="(Trans)glycosidases"/>
    <property type="match status" value="1"/>
</dbReference>
<dbReference type="WBParaSite" id="ACRNAN_scaffold4819.g28286.t1">
    <property type="protein sequence ID" value="ACRNAN_scaffold4819.g28286.t1"/>
    <property type="gene ID" value="ACRNAN_scaffold4819.g28286"/>
</dbReference>
<feature type="chain" id="PRO_5037736939" evidence="5">
    <location>
        <begin position="18"/>
        <end position="333"/>
    </location>
</feature>
<feature type="signal peptide" evidence="5">
    <location>
        <begin position="1"/>
        <end position="17"/>
    </location>
</feature>
<name>A0A914DZR7_9BILA</name>
<reference evidence="8" key="1">
    <citation type="submission" date="2022-11" db="UniProtKB">
        <authorList>
            <consortium name="WormBaseParasite"/>
        </authorList>
    </citation>
    <scope>IDENTIFICATION</scope>
</reference>
<evidence type="ECO:0000256" key="5">
    <source>
        <dbReference type="SAM" id="SignalP"/>
    </source>
</evidence>
<dbReference type="Pfam" id="PF00150">
    <property type="entry name" value="Cellulase"/>
    <property type="match status" value="1"/>
</dbReference>
<dbReference type="Gene3D" id="3.20.20.80">
    <property type="entry name" value="Glycosidases"/>
    <property type="match status" value="1"/>
</dbReference>
<keyword evidence="2 4" id="KW-0378">Hydrolase</keyword>
<dbReference type="GO" id="GO:0004553">
    <property type="term" value="F:hydrolase activity, hydrolyzing O-glycosyl compounds"/>
    <property type="evidence" value="ECO:0007669"/>
    <property type="project" value="InterPro"/>
</dbReference>
<dbReference type="PANTHER" id="PTHR34142:SF1">
    <property type="entry name" value="GLYCOSIDE HYDROLASE FAMILY 5 DOMAIN-CONTAINING PROTEIN"/>
    <property type="match status" value="1"/>
</dbReference>
<keyword evidence="7" id="KW-1185">Reference proteome</keyword>